<evidence type="ECO:0000313" key="1">
    <source>
        <dbReference type="EMBL" id="NMW93689.1"/>
    </source>
</evidence>
<proteinExistence type="predicted"/>
<sequence length="63" mass="6702">MKSALQRAGGVLITESKACGKTETARQIAQSILQADTDPGLAKQLEILLDQALHGATLRLIDE</sequence>
<accession>A0A7Y0TY61</accession>
<dbReference type="RefSeq" id="WP_169757345.1">
    <property type="nucleotide sequence ID" value="NZ_JABCUP010000014.1"/>
</dbReference>
<dbReference type="AlphaFoldDB" id="A0A7Y0TY61"/>
<dbReference type="EMBL" id="JABCUV010000009">
    <property type="protein sequence ID" value="NMW93689.1"/>
    <property type="molecule type" value="Genomic_DNA"/>
</dbReference>
<protein>
    <submittedName>
        <fullName evidence="1">Uncharacterized protein</fullName>
    </submittedName>
</protein>
<dbReference type="Proteomes" id="UP000582487">
    <property type="component" value="Unassembled WGS sequence"/>
</dbReference>
<gene>
    <name evidence="1" type="ORF">HHJ74_08295</name>
</gene>
<name>A0A7Y0TY61_9ACTO</name>
<evidence type="ECO:0000313" key="2">
    <source>
        <dbReference type="Proteomes" id="UP000582487"/>
    </source>
</evidence>
<reference evidence="1 2" key="1">
    <citation type="submission" date="2020-04" db="EMBL/GenBank/DDBJ databases">
        <title>Antimicrobial susceptibility and clonality of vaginal-derived multi-drug resistant Mobiluncus isolates in China.</title>
        <authorList>
            <person name="Zhang X."/>
        </authorList>
    </citation>
    <scope>NUCLEOTIDE SEQUENCE [LARGE SCALE GENOMIC DNA]</scope>
    <source>
        <strain evidence="1 2">7</strain>
    </source>
</reference>
<organism evidence="1 2">
    <name type="scientific">Mobiluncus mulieris</name>
    <dbReference type="NCBI Taxonomy" id="2052"/>
    <lineage>
        <taxon>Bacteria</taxon>
        <taxon>Bacillati</taxon>
        <taxon>Actinomycetota</taxon>
        <taxon>Actinomycetes</taxon>
        <taxon>Actinomycetales</taxon>
        <taxon>Actinomycetaceae</taxon>
        <taxon>Mobiluncus</taxon>
    </lineage>
</organism>
<comment type="caution">
    <text evidence="1">The sequence shown here is derived from an EMBL/GenBank/DDBJ whole genome shotgun (WGS) entry which is preliminary data.</text>
</comment>